<evidence type="ECO:0000313" key="2">
    <source>
        <dbReference type="Proteomes" id="UP000324707"/>
    </source>
</evidence>
<comment type="caution">
    <text evidence="1">The sequence shown here is derived from an EMBL/GenBank/DDBJ whole genome shotgun (WGS) entry which is preliminary data.</text>
</comment>
<organism evidence="1 2">
    <name type="scientific">Brachyspira aalborgi</name>
    <dbReference type="NCBI Taxonomy" id="29522"/>
    <lineage>
        <taxon>Bacteria</taxon>
        <taxon>Pseudomonadati</taxon>
        <taxon>Spirochaetota</taxon>
        <taxon>Spirochaetia</taxon>
        <taxon>Brachyspirales</taxon>
        <taxon>Brachyspiraceae</taxon>
        <taxon>Brachyspira</taxon>
    </lineage>
</organism>
<name>A0A5C8DYQ2_9SPIR</name>
<proteinExistence type="predicted"/>
<protein>
    <submittedName>
        <fullName evidence="1">Uncharacterized protein</fullName>
    </submittedName>
</protein>
<evidence type="ECO:0000313" key="1">
    <source>
        <dbReference type="EMBL" id="TXJ30298.1"/>
    </source>
</evidence>
<sequence>MKQYPKKLYICIDCMRTFHINRKLENLIRFILGKKNKIICPYRNCKGKYIFLYQIQECKCWNCYHRFSIKRKLLDNLLWFFLGKNKDIECPICKSKNIKNDRYYLSIKSLTYKKFK</sequence>
<dbReference type="Proteomes" id="UP000324707">
    <property type="component" value="Unassembled WGS sequence"/>
</dbReference>
<dbReference type="AlphaFoldDB" id="A0A5C8DYQ2"/>
<dbReference type="EMBL" id="SAXX01000023">
    <property type="protein sequence ID" value="TXJ30298.1"/>
    <property type="molecule type" value="Genomic_DNA"/>
</dbReference>
<gene>
    <name evidence="1" type="ORF">EPJ69_09505</name>
</gene>
<accession>A0A5C8DYQ2</accession>
<dbReference type="RefSeq" id="WP_147737200.1">
    <property type="nucleotide sequence ID" value="NZ_CATXRK010000071.1"/>
</dbReference>
<reference evidence="1 2" key="1">
    <citation type="journal article" date="1992" name="Lakartidningen">
        <title>[Penicillin V and not amoxicillin is the first choice preparation in acute otitis].</title>
        <authorList>
            <person name="Kamme C."/>
            <person name="Lundgren K."/>
            <person name="Prellner K."/>
        </authorList>
    </citation>
    <scope>NUCLEOTIDE SEQUENCE [LARGE SCALE GENOMIC DNA]</scope>
    <source>
        <strain evidence="1 2">PC5538III-lc</strain>
    </source>
</reference>